<comment type="similarity">
    <text evidence="2">Belongs to the outer membrane factor (OMF) (TC 1.B.17) family.</text>
</comment>
<dbReference type="SUPFAM" id="SSF56954">
    <property type="entry name" value="Outer membrane efflux proteins (OEP)"/>
    <property type="match status" value="1"/>
</dbReference>
<comment type="caution">
    <text evidence="8">The sequence shown here is derived from an EMBL/GenBank/DDBJ whole genome shotgun (WGS) entry which is preliminary data.</text>
</comment>
<dbReference type="PANTHER" id="PTHR30026">
    <property type="entry name" value="OUTER MEMBRANE PROTEIN TOLC"/>
    <property type="match status" value="1"/>
</dbReference>
<keyword evidence="5" id="KW-0812">Transmembrane</keyword>
<dbReference type="PANTHER" id="PTHR30026:SF20">
    <property type="entry name" value="OUTER MEMBRANE PROTEIN TOLC"/>
    <property type="match status" value="1"/>
</dbReference>
<dbReference type="GO" id="GO:1990281">
    <property type="term" value="C:efflux pump complex"/>
    <property type="evidence" value="ECO:0007669"/>
    <property type="project" value="TreeGrafter"/>
</dbReference>
<dbReference type="AlphaFoldDB" id="A0A846QMQ7"/>
<organism evidence="8 9">
    <name type="scientific">Desulfobaculum xiamenense</name>
    <dbReference type="NCBI Taxonomy" id="995050"/>
    <lineage>
        <taxon>Bacteria</taxon>
        <taxon>Pseudomonadati</taxon>
        <taxon>Thermodesulfobacteriota</taxon>
        <taxon>Desulfovibrionia</taxon>
        <taxon>Desulfovibrionales</taxon>
        <taxon>Desulfovibrionaceae</taxon>
        <taxon>Desulfobaculum</taxon>
    </lineage>
</organism>
<keyword evidence="7" id="KW-0998">Cell outer membrane</keyword>
<dbReference type="Pfam" id="PF02321">
    <property type="entry name" value="OEP"/>
    <property type="match status" value="1"/>
</dbReference>
<evidence type="ECO:0000256" key="4">
    <source>
        <dbReference type="ARBA" id="ARBA00022452"/>
    </source>
</evidence>
<evidence type="ECO:0000256" key="2">
    <source>
        <dbReference type="ARBA" id="ARBA00007613"/>
    </source>
</evidence>
<reference evidence="8 9" key="1">
    <citation type="submission" date="2020-03" db="EMBL/GenBank/DDBJ databases">
        <title>Genomic Encyclopedia of Type Strains, Phase IV (KMG-IV): sequencing the most valuable type-strain genomes for metagenomic binning, comparative biology and taxonomic classification.</title>
        <authorList>
            <person name="Goeker M."/>
        </authorList>
    </citation>
    <scope>NUCLEOTIDE SEQUENCE [LARGE SCALE GENOMIC DNA]</scope>
    <source>
        <strain evidence="8 9">DSM 24233</strain>
    </source>
</reference>
<keyword evidence="3" id="KW-0813">Transport</keyword>
<evidence type="ECO:0000256" key="6">
    <source>
        <dbReference type="ARBA" id="ARBA00023136"/>
    </source>
</evidence>
<dbReference type="GO" id="GO:0015288">
    <property type="term" value="F:porin activity"/>
    <property type="evidence" value="ECO:0007669"/>
    <property type="project" value="TreeGrafter"/>
</dbReference>
<protein>
    <submittedName>
        <fullName evidence="8">Outer membrane protein TolC</fullName>
    </submittedName>
</protein>
<evidence type="ECO:0000313" key="8">
    <source>
        <dbReference type="EMBL" id="NJB67752.1"/>
    </source>
</evidence>
<dbReference type="EMBL" id="JAATJA010000001">
    <property type="protein sequence ID" value="NJB67752.1"/>
    <property type="molecule type" value="Genomic_DNA"/>
</dbReference>
<comment type="subcellular location">
    <subcellularLocation>
        <location evidence="1">Cell outer membrane</location>
    </subcellularLocation>
</comment>
<dbReference type="RefSeq" id="WP_167940782.1">
    <property type="nucleotide sequence ID" value="NZ_JAATJA010000001.1"/>
</dbReference>
<evidence type="ECO:0000256" key="5">
    <source>
        <dbReference type="ARBA" id="ARBA00022692"/>
    </source>
</evidence>
<evidence type="ECO:0000256" key="7">
    <source>
        <dbReference type="ARBA" id="ARBA00023237"/>
    </source>
</evidence>
<proteinExistence type="inferred from homology"/>
<gene>
    <name evidence="8" type="ORF">GGQ74_001392</name>
</gene>
<keyword evidence="4" id="KW-1134">Transmembrane beta strand</keyword>
<accession>A0A846QMQ7</accession>
<dbReference type="Gene3D" id="1.20.1600.10">
    <property type="entry name" value="Outer membrane efflux proteins (OEP)"/>
    <property type="match status" value="1"/>
</dbReference>
<evidence type="ECO:0000256" key="3">
    <source>
        <dbReference type="ARBA" id="ARBA00022448"/>
    </source>
</evidence>
<evidence type="ECO:0000256" key="1">
    <source>
        <dbReference type="ARBA" id="ARBA00004442"/>
    </source>
</evidence>
<dbReference type="GO" id="GO:0015562">
    <property type="term" value="F:efflux transmembrane transporter activity"/>
    <property type="evidence" value="ECO:0007669"/>
    <property type="project" value="InterPro"/>
</dbReference>
<dbReference type="InterPro" id="IPR003423">
    <property type="entry name" value="OMP_efflux"/>
</dbReference>
<keyword evidence="6" id="KW-0472">Membrane</keyword>
<keyword evidence="9" id="KW-1185">Reference proteome</keyword>
<dbReference type="InterPro" id="IPR051906">
    <property type="entry name" value="TolC-like"/>
</dbReference>
<dbReference type="GO" id="GO:0009279">
    <property type="term" value="C:cell outer membrane"/>
    <property type="evidence" value="ECO:0007669"/>
    <property type="project" value="UniProtKB-SubCell"/>
</dbReference>
<evidence type="ECO:0000313" key="9">
    <source>
        <dbReference type="Proteomes" id="UP000580856"/>
    </source>
</evidence>
<dbReference type="Proteomes" id="UP000580856">
    <property type="component" value="Unassembled WGS sequence"/>
</dbReference>
<name>A0A846QMQ7_9BACT</name>
<sequence length="517" mass="57680">MTTRSIDTRLAVLSLMRRTALVFAAALPLMLPPIFPMTAEGNNASPPNPTLPAEVGAPSNATIPVKLDHLQLGLEDVISLALERNRDIRTFRENLRSSELSLESEESDFKYEITPTANIGLLGGDEITDSRNYRAGVVLRQRFKEGTRVEVGPFAERTDESGEDREYVSGMGISLTQPLLRGLGRDYNLNAVKEARFGVRKARRALYLKRVDVILEATGAAYAVMRRKLLLDTARASAERLEEFARLAKEHAAAGKADPVDVLRAQTQLRKAQNDIITNTEALELALDDLKLALDLPLSATVAVDAPMIVSPFDVSVDAAVDAAGENRVEIEESEDFLRERYRLSGIRKHELLPKLDVNLRYSRTGTDKELQDSMTFDSDAWSLGANVSADIFRRRDKSAYRQSLVDVDSARIALELARDSVASEVRREFRKLQRSLSQITLQTERTREAQSQRSLARSNFLEGRTGNFDLIDAELSATEAQSDLIDARVEYILAQYRFRAAVGTLLERQTEQGKRK</sequence>